<dbReference type="SUPFAM" id="SSF48403">
    <property type="entry name" value="Ankyrin repeat"/>
    <property type="match status" value="1"/>
</dbReference>
<dbReference type="OrthoDB" id="341259at2759"/>
<feature type="repeat" description="ANK" evidence="3">
    <location>
        <begin position="47"/>
        <end position="79"/>
    </location>
</feature>
<organism evidence="4 5">
    <name type="scientific">Dactylonectria macrodidyma</name>
    <dbReference type="NCBI Taxonomy" id="307937"/>
    <lineage>
        <taxon>Eukaryota</taxon>
        <taxon>Fungi</taxon>
        <taxon>Dikarya</taxon>
        <taxon>Ascomycota</taxon>
        <taxon>Pezizomycotina</taxon>
        <taxon>Sordariomycetes</taxon>
        <taxon>Hypocreomycetidae</taxon>
        <taxon>Hypocreales</taxon>
        <taxon>Nectriaceae</taxon>
        <taxon>Dactylonectria</taxon>
    </lineage>
</organism>
<evidence type="ECO:0000256" key="2">
    <source>
        <dbReference type="ARBA" id="ARBA00023043"/>
    </source>
</evidence>
<dbReference type="EMBL" id="JAGMUV010000012">
    <property type="protein sequence ID" value="KAH7137567.1"/>
    <property type="molecule type" value="Genomic_DNA"/>
</dbReference>
<feature type="non-terminal residue" evidence="4">
    <location>
        <position position="139"/>
    </location>
</feature>
<dbReference type="InterPro" id="IPR002110">
    <property type="entry name" value="Ankyrin_rpt"/>
</dbReference>
<dbReference type="Proteomes" id="UP000738349">
    <property type="component" value="Unassembled WGS sequence"/>
</dbReference>
<name>A0A9P9IXP1_9HYPO</name>
<gene>
    <name evidence="4" type="ORF">EDB81DRAFT_656191</name>
</gene>
<dbReference type="PANTHER" id="PTHR24171">
    <property type="entry name" value="ANKYRIN REPEAT DOMAIN-CONTAINING PROTEIN 39-RELATED"/>
    <property type="match status" value="1"/>
</dbReference>
<evidence type="ECO:0000256" key="3">
    <source>
        <dbReference type="PROSITE-ProRule" id="PRU00023"/>
    </source>
</evidence>
<reference evidence="4" key="1">
    <citation type="journal article" date="2021" name="Nat. Commun.">
        <title>Genetic determinants of endophytism in the Arabidopsis root mycobiome.</title>
        <authorList>
            <person name="Mesny F."/>
            <person name="Miyauchi S."/>
            <person name="Thiergart T."/>
            <person name="Pickel B."/>
            <person name="Atanasova L."/>
            <person name="Karlsson M."/>
            <person name="Huettel B."/>
            <person name="Barry K.W."/>
            <person name="Haridas S."/>
            <person name="Chen C."/>
            <person name="Bauer D."/>
            <person name="Andreopoulos W."/>
            <person name="Pangilinan J."/>
            <person name="LaButti K."/>
            <person name="Riley R."/>
            <person name="Lipzen A."/>
            <person name="Clum A."/>
            <person name="Drula E."/>
            <person name="Henrissat B."/>
            <person name="Kohler A."/>
            <person name="Grigoriev I.V."/>
            <person name="Martin F.M."/>
            <person name="Hacquard S."/>
        </authorList>
    </citation>
    <scope>NUCLEOTIDE SEQUENCE</scope>
    <source>
        <strain evidence="4">MPI-CAGE-AT-0147</strain>
    </source>
</reference>
<evidence type="ECO:0000256" key="1">
    <source>
        <dbReference type="ARBA" id="ARBA00022737"/>
    </source>
</evidence>
<dbReference type="Pfam" id="PF12796">
    <property type="entry name" value="Ank_2"/>
    <property type="match status" value="1"/>
</dbReference>
<feature type="repeat" description="ANK" evidence="3">
    <location>
        <begin position="78"/>
        <end position="110"/>
    </location>
</feature>
<keyword evidence="5" id="KW-1185">Reference proteome</keyword>
<accession>A0A9P9IXP1</accession>
<proteinExistence type="predicted"/>
<keyword evidence="1" id="KW-0677">Repeat</keyword>
<evidence type="ECO:0000313" key="5">
    <source>
        <dbReference type="Proteomes" id="UP000738349"/>
    </source>
</evidence>
<dbReference type="SMART" id="SM00248">
    <property type="entry name" value="ANK"/>
    <property type="match status" value="3"/>
</dbReference>
<evidence type="ECO:0000313" key="4">
    <source>
        <dbReference type="EMBL" id="KAH7137567.1"/>
    </source>
</evidence>
<comment type="caution">
    <text evidence="4">The sequence shown here is derived from an EMBL/GenBank/DDBJ whole genome shotgun (WGS) entry which is preliminary data.</text>
</comment>
<keyword evidence="2 3" id="KW-0040">ANK repeat</keyword>
<protein>
    <submittedName>
        <fullName evidence="4">Ankyrin repeat-containing domain protein</fullName>
    </submittedName>
</protein>
<dbReference type="PROSITE" id="PS50297">
    <property type="entry name" value="ANK_REP_REGION"/>
    <property type="match status" value="1"/>
</dbReference>
<dbReference type="AlphaFoldDB" id="A0A9P9IXP1"/>
<sequence>MLLSRPPLGYPTIYRLIPIQLAAARGLTSIVKELLLGGVSVNEGARYDMPPLQFAICGGRFETVKVLIEKGALLNFANSNTAAHFAATSGSTDIMDYLLKRGLDINATNIWGDTPMCFALSSPFNIWKMMVPYLIQRGA</sequence>
<dbReference type="Gene3D" id="1.25.40.20">
    <property type="entry name" value="Ankyrin repeat-containing domain"/>
    <property type="match status" value="1"/>
</dbReference>
<dbReference type="InterPro" id="IPR036770">
    <property type="entry name" value="Ankyrin_rpt-contain_sf"/>
</dbReference>
<dbReference type="PROSITE" id="PS50088">
    <property type="entry name" value="ANK_REPEAT"/>
    <property type="match status" value="2"/>
</dbReference>